<dbReference type="OrthoDB" id="2220917at2"/>
<feature type="transmembrane region" description="Helical" evidence="1">
    <location>
        <begin position="347"/>
        <end position="368"/>
    </location>
</feature>
<protein>
    <recommendedName>
        <fullName evidence="4">DUF2142 domain-containing protein</fullName>
    </recommendedName>
</protein>
<dbReference type="Proteomes" id="UP000321405">
    <property type="component" value="Unassembled WGS sequence"/>
</dbReference>
<feature type="transmembrane region" description="Helical" evidence="1">
    <location>
        <begin position="151"/>
        <end position="172"/>
    </location>
</feature>
<feature type="transmembrane region" description="Helical" evidence="1">
    <location>
        <begin position="265"/>
        <end position="282"/>
    </location>
</feature>
<keyword evidence="1" id="KW-1133">Transmembrane helix</keyword>
<keyword evidence="1" id="KW-0812">Transmembrane</keyword>
<sequence length="471" mass="50762">MSLARRVARLWTAALLRPVLVYVLFAALMSLSCVVLTPPGQTPDERNHLARITQISRGHIVGTKLGSIDAGGEISQSFPLEFEMLDDLRGHAERQTDLQALHRLASRPWVFEQSWVSFPNTVIYAPFTYIPAAIVTFIARHAELSIVVTDYAIRAVNAIASVTLTACGLALARRGTLLLLLLACLPMTIALGASCSQDGILFGVATLATGLMTRLDPRDRDCTGNAMLWGGLALCFALLAVSKPTLLPCALIASALSVRGRRVRGWMPLAAGVAALSLWTIVGVRPAKMQFHAGLGVSDGGQIAYLLAHPLRIPALAWDTLAFSGHDLVRQFVGVLGWLDTSFPDPFYTGVYVVGAAVLSIPLWAWFFAPGERQDPRVSAAVLSCVMLAAGSVFFLLYLVWTPVGSPRVEGVQGRYFLLIAPFLALLFPAQPGAGRLLRSAALHQCVMVFACALLALDTATLTAVLMTRYW</sequence>
<dbReference type="AlphaFoldDB" id="A0A511BMJ8"/>
<feature type="transmembrane region" description="Helical" evidence="1">
    <location>
        <begin position="20"/>
        <end position="37"/>
    </location>
</feature>
<dbReference type="InterPro" id="IPR018674">
    <property type="entry name" value="DUF2142_membrane"/>
</dbReference>
<feature type="transmembrane region" description="Helical" evidence="1">
    <location>
        <begin position="228"/>
        <end position="253"/>
    </location>
</feature>
<feature type="transmembrane region" description="Helical" evidence="1">
    <location>
        <begin position="380"/>
        <end position="401"/>
    </location>
</feature>
<accession>A0A511BMJ8</accession>
<gene>
    <name evidence="2" type="ORF">SSA02_07230</name>
</gene>
<feature type="transmembrane region" description="Helical" evidence="1">
    <location>
        <begin position="413"/>
        <end position="430"/>
    </location>
</feature>
<dbReference type="RefSeq" id="WP_147092494.1">
    <property type="nucleotide sequence ID" value="NZ_BJVC01000001.1"/>
</dbReference>
<evidence type="ECO:0000256" key="1">
    <source>
        <dbReference type="SAM" id="Phobius"/>
    </source>
</evidence>
<evidence type="ECO:0000313" key="3">
    <source>
        <dbReference type="Proteomes" id="UP000321405"/>
    </source>
</evidence>
<dbReference type="EMBL" id="BJVC01000001">
    <property type="protein sequence ID" value="GEL01560.1"/>
    <property type="molecule type" value="Genomic_DNA"/>
</dbReference>
<evidence type="ECO:0000313" key="2">
    <source>
        <dbReference type="EMBL" id="GEL01560.1"/>
    </source>
</evidence>
<feature type="transmembrane region" description="Helical" evidence="1">
    <location>
        <begin position="179"/>
        <end position="208"/>
    </location>
</feature>
<name>A0A511BMJ8_9PROT</name>
<organism evidence="2 3">
    <name type="scientific">Swaminathania salitolerans</name>
    <dbReference type="NCBI Taxonomy" id="182838"/>
    <lineage>
        <taxon>Bacteria</taxon>
        <taxon>Pseudomonadati</taxon>
        <taxon>Pseudomonadota</taxon>
        <taxon>Alphaproteobacteria</taxon>
        <taxon>Acetobacterales</taxon>
        <taxon>Acetobacteraceae</taxon>
        <taxon>Swaminathania</taxon>
    </lineage>
</organism>
<feature type="transmembrane region" description="Helical" evidence="1">
    <location>
        <begin position="121"/>
        <end position="139"/>
    </location>
</feature>
<evidence type="ECO:0008006" key="4">
    <source>
        <dbReference type="Google" id="ProtNLM"/>
    </source>
</evidence>
<dbReference type="Pfam" id="PF09913">
    <property type="entry name" value="DUF2142"/>
    <property type="match status" value="1"/>
</dbReference>
<keyword evidence="3" id="KW-1185">Reference proteome</keyword>
<proteinExistence type="predicted"/>
<dbReference type="PROSITE" id="PS51257">
    <property type="entry name" value="PROKAR_LIPOPROTEIN"/>
    <property type="match status" value="1"/>
</dbReference>
<reference evidence="2 3" key="1">
    <citation type="submission" date="2019-07" db="EMBL/GenBank/DDBJ databases">
        <title>Whole genome shotgun sequence of Swaminathania salitolerans NBRC 104436.</title>
        <authorList>
            <person name="Hosoyama A."/>
            <person name="Uohara A."/>
            <person name="Ohji S."/>
            <person name="Ichikawa N."/>
        </authorList>
    </citation>
    <scope>NUCLEOTIDE SEQUENCE [LARGE SCALE GENOMIC DNA]</scope>
    <source>
        <strain evidence="2 3">NBRC 104436</strain>
    </source>
</reference>
<keyword evidence="1" id="KW-0472">Membrane</keyword>
<feature type="transmembrane region" description="Helical" evidence="1">
    <location>
        <begin position="442"/>
        <end position="467"/>
    </location>
</feature>
<comment type="caution">
    <text evidence="2">The sequence shown here is derived from an EMBL/GenBank/DDBJ whole genome shotgun (WGS) entry which is preliminary data.</text>
</comment>